<reference evidence="1 2" key="1">
    <citation type="journal article" date="2022" name="DNA Res.">
        <title>Chromosomal-level genome assembly of the orchid tree Bauhinia variegata (Leguminosae; Cercidoideae) supports the allotetraploid origin hypothesis of Bauhinia.</title>
        <authorList>
            <person name="Zhong Y."/>
            <person name="Chen Y."/>
            <person name="Zheng D."/>
            <person name="Pang J."/>
            <person name="Liu Y."/>
            <person name="Luo S."/>
            <person name="Meng S."/>
            <person name="Qian L."/>
            <person name="Wei D."/>
            <person name="Dai S."/>
            <person name="Zhou R."/>
        </authorList>
    </citation>
    <scope>NUCLEOTIDE SEQUENCE [LARGE SCALE GENOMIC DNA]</scope>
    <source>
        <strain evidence="1">BV-YZ2020</strain>
    </source>
</reference>
<keyword evidence="2" id="KW-1185">Reference proteome</keyword>
<dbReference type="Proteomes" id="UP000828941">
    <property type="component" value="Chromosome 14"/>
</dbReference>
<evidence type="ECO:0000313" key="1">
    <source>
        <dbReference type="EMBL" id="KAI4297032.1"/>
    </source>
</evidence>
<proteinExistence type="predicted"/>
<organism evidence="1 2">
    <name type="scientific">Bauhinia variegata</name>
    <name type="common">Purple orchid tree</name>
    <name type="synonym">Phanera variegata</name>
    <dbReference type="NCBI Taxonomy" id="167791"/>
    <lineage>
        <taxon>Eukaryota</taxon>
        <taxon>Viridiplantae</taxon>
        <taxon>Streptophyta</taxon>
        <taxon>Embryophyta</taxon>
        <taxon>Tracheophyta</taxon>
        <taxon>Spermatophyta</taxon>
        <taxon>Magnoliopsida</taxon>
        <taxon>eudicotyledons</taxon>
        <taxon>Gunneridae</taxon>
        <taxon>Pentapetalae</taxon>
        <taxon>rosids</taxon>
        <taxon>fabids</taxon>
        <taxon>Fabales</taxon>
        <taxon>Fabaceae</taxon>
        <taxon>Cercidoideae</taxon>
        <taxon>Cercideae</taxon>
        <taxon>Bauhiniinae</taxon>
        <taxon>Bauhinia</taxon>
    </lineage>
</organism>
<dbReference type="EMBL" id="CM039439">
    <property type="protein sequence ID" value="KAI4297032.1"/>
    <property type="molecule type" value="Genomic_DNA"/>
</dbReference>
<name>A0ACB9KIP8_BAUVA</name>
<accession>A0ACB9KIP8</accession>
<gene>
    <name evidence="1" type="ORF">L6164_036942</name>
</gene>
<evidence type="ECO:0000313" key="2">
    <source>
        <dbReference type="Proteomes" id="UP000828941"/>
    </source>
</evidence>
<protein>
    <submittedName>
        <fullName evidence="1">Uncharacterized protein</fullName>
    </submittedName>
</protein>
<sequence length="704" mass="76051">MVGGLRKLKESLSAVFSSTKSDSSSVPPPASHRRSNSESRRSQPPNRAVSFSGTGEGHSHSHGHGHSHSSAQLSRSTSSFSRLSRAFSIRSSKKICTICLTDLKIGQGRAIFVAECSHSFHFNCIASNVVHGNRVCPICRSKWKEIPFQAPANVLGSHRSSRRGDRVSSPPALVQSFRIREPINFSDDEPLPAPPTSTDHAAHAPDGFAVKSHPEFASVCASEFLPKFAILATVRAPALYQRDRAPVDLVTVLDISGSMGGSKLLLLQHAVNFVIQNLGPSDRLSIVTFSSTAHRIFPLRRMTDSGQSDATIAINSLQTHGGTNIADGLGKGIRVLEERRQRNPIASIILLSDGKAVLPSTFSSISTNNNNNSGDSASQQAFPVHTFGFGRDHDATILHTISDSSGGTFSFIESVGLVQDAFARCIGGLLSVVAREVQLTVRAVSTGVQIGSICSGRYANEISDEGKRGRIEVGNLYAEEEKTFLVYVSIPALSAGEGEETEEKKETTSLLDISCQYKKAASEDLVQVEGARAEIQRPASSSPSDAMVSLDVDRQRNRILVAEGIAEAQQLADRGDLEGAKALLEARRSTLLSSRSAAVGDDVCNWLEAELRETKERMETMDQYQHTGRAYILSGLSSHLMQRATTRGDSLTQTFVWNGDERDLNASRTIGYDTPSMVSMVRMSHNLNPAIVSHSRHSSDVAGY</sequence>
<comment type="caution">
    <text evidence="1">The sequence shown here is derived from an EMBL/GenBank/DDBJ whole genome shotgun (WGS) entry which is preliminary data.</text>
</comment>